<proteinExistence type="inferred from homology"/>
<evidence type="ECO:0000313" key="6">
    <source>
        <dbReference type="Proteomes" id="UP001409585"/>
    </source>
</evidence>
<name>A0AAV3U877_9ALTE</name>
<dbReference type="GO" id="GO:0005987">
    <property type="term" value="P:sucrose catabolic process"/>
    <property type="evidence" value="ECO:0007669"/>
    <property type="project" value="TreeGrafter"/>
</dbReference>
<dbReference type="CDD" id="cd18622">
    <property type="entry name" value="GH32_Inu-like"/>
    <property type="match status" value="1"/>
</dbReference>
<reference evidence="6" key="1">
    <citation type="journal article" date="2019" name="Int. J. Syst. Evol. Microbiol.">
        <title>The Global Catalogue of Microorganisms (GCM) 10K type strain sequencing project: providing services to taxonomists for standard genome sequencing and annotation.</title>
        <authorList>
            <consortium name="The Broad Institute Genomics Platform"/>
            <consortium name="The Broad Institute Genome Sequencing Center for Infectious Disease"/>
            <person name="Wu L."/>
            <person name="Ma J."/>
        </authorList>
    </citation>
    <scope>NUCLEOTIDE SEQUENCE [LARGE SCALE GENOMIC DNA]</scope>
    <source>
        <strain evidence="6">JCM 19134</strain>
    </source>
</reference>
<dbReference type="GO" id="GO:0004575">
    <property type="term" value="F:sucrose alpha-glucosidase activity"/>
    <property type="evidence" value="ECO:0007669"/>
    <property type="project" value="TreeGrafter"/>
</dbReference>
<dbReference type="RefSeq" id="WP_345427270.1">
    <property type="nucleotide sequence ID" value="NZ_AP031496.1"/>
</dbReference>
<keyword evidence="3" id="KW-0326">Glycosidase</keyword>
<dbReference type="InterPro" id="IPR018053">
    <property type="entry name" value="Glyco_hydro_32_AS"/>
</dbReference>
<evidence type="ECO:0000256" key="2">
    <source>
        <dbReference type="ARBA" id="ARBA00022801"/>
    </source>
</evidence>
<dbReference type="SUPFAM" id="SSF75005">
    <property type="entry name" value="Arabinanase/levansucrase/invertase"/>
    <property type="match status" value="1"/>
</dbReference>
<dbReference type="Proteomes" id="UP001409585">
    <property type="component" value="Unassembled WGS sequence"/>
</dbReference>
<keyword evidence="6" id="KW-1185">Reference proteome</keyword>
<dbReference type="PROSITE" id="PS00609">
    <property type="entry name" value="GLYCOSYL_HYDROL_F32"/>
    <property type="match status" value="1"/>
</dbReference>
<dbReference type="InterPro" id="IPR001362">
    <property type="entry name" value="Glyco_hydro_32"/>
</dbReference>
<protein>
    <recommendedName>
        <fullName evidence="4">Glycosyl hydrolase family 32 N-terminal domain-containing protein</fullName>
    </recommendedName>
</protein>
<organism evidence="5 6">
    <name type="scientific">Halioxenophilus aromaticivorans</name>
    <dbReference type="NCBI Taxonomy" id="1306992"/>
    <lineage>
        <taxon>Bacteria</taxon>
        <taxon>Pseudomonadati</taxon>
        <taxon>Pseudomonadota</taxon>
        <taxon>Gammaproteobacteria</taxon>
        <taxon>Alteromonadales</taxon>
        <taxon>Alteromonadaceae</taxon>
        <taxon>Halioxenophilus</taxon>
    </lineage>
</organism>
<sequence length="495" mass="55324">MTLSDHIAAVGKPNRPEHHFTPAHGWMNDPNGLVYFEGEYHLFYQYFPDDVVWGPMHWGHAISTDLMHWTRLPDALAPDDQGMCFSGSAVVDKHDATGLFNGKQGLVCFYTAHRIIGPSDTDYVQEQCIAYSQDKGRSWQKYDGNPVISTPGFRDFRDPKVFWHQASQAWIMSVACGQSIQFYRSHNLLEWTLASEFGAGQGKHTQGPWECPDLIPMPIAGSDQTRWVLIVGVGACEEALGSFTQYFVGDFDGHTFTNENPADTVLMLDNGRDFYATQSWSGLTGSRTLAISWASNWLYANQLPHHGWRGMMSLPRQFTLVQTPQGPRVQHAFADEVHRCFSQEFETQEGVDLKAGQSLLLATEQNSAADYTAISLELSLGGCLQWALSEAGCSVLTIKRDDQGYRVQHRRTGPKVSEQYDKTYPCDYALPAINKKVLHIEVCRDRGIQECLVNHGQYSITSLDTCTVEVDIPAPTRLEVMAGSLKMDAVVKAKA</sequence>
<dbReference type="PANTHER" id="PTHR42800">
    <property type="entry name" value="EXOINULINASE INUD (AFU_ORTHOLOGUE AFUA_5G00480)"/>
    <property type="match status" value="1"/>
</dbReference>
<keyword evidence="2" id="KW-0378">Hydrolase</keyword>
<evidence type="ECO:0000256" key="1">
    <source>
        <dbReference type="ARBA" id="ARBA00009902"/>
    </source>
</evidence>
<accession>A0AAV3U877</accession>
<gene>
    <name evidence="5" type="ORF">GCM10025791_43420</name>
</gene>
<evidence type="ECO:0000256" key="3">
    <source>
        <dbReference type="ARBA" id="ARBA00023295"/>
    </source>
</evidence>
<dbReference type="Pfam" id="PF00251">
    <property type="entry name" value="Glyco_hydro_32N"/>
    <property type="match status" value="1"/>
</dbReference>
<dbReference type="GO" id="GO:0005737">
    <property type="term" value="C:cytoplasm"/>
    <property type="evidence" value="ECO:0007669"/>
    <property type="project" value="TreeGrafter"/>
</dbReference>
<dbReference type="InterPro" id="IPR023296">
    <property type="entry name" value="Glyco_hydro_beta-prop_sf"/>
</dbReference>
<dbReference type="Gene3D" id="2.115.10.20">
    <property type="entry name" value="Glycosyl hydrolase domain, family 43"/>
    <property type="match status" value="1"/>
</dbReference>
<comment type="similarity">
    <text evidence="1">Belongs to the glycosyl hydrolase 32 family.</text>
</comment>
<feature type="domain" description="Glycosyl hydrolase family 32 N-terminal" evidence="4">
    <location>
        <begin position="19"/>
        <end position="322"/>
    </location>
</feature>
<dbReference type="SMART" id="SM00640">
    <property type="entry name" value="Glyco_32"/>
    <property type="match status" value="1"/>
</dbReference>
<dbReference type="AlphaFoldDB" id="A0AAV3U877"/>
<evidence type="ECO:0000313" key="5">
    <source>
        <dbReference type="EMBL" id="GAA4958148.1"/>
    </source>
</evidence>
<dbReference type="EMBL" id="BAABLX010000076">
    <property type="protein sequence ID" value="GAA4958148.1"/>
    <property type="molecule type" value="Genomic_DNA"/>
</dbReference>
<comment type="caution">
    <text evidence="5">The sequence shown here is derived from an EMBL/GenBank/DDBJ whole genome shotgun (WGS) entry which is preliminary data.</text>
</comment>
<dbReference type="InterPro" id="IPR013148">
    <property type="entry name" value="Glyco_hydro_32_N"/>
</dbReference>
<dbReference type="PANTHER" id="PTHR42800:SF1">
    <property type="entry name" value="EXOINULINASE INUD (AFU_ORTHOLOGUE AFUA_5G00480)"/>
    <property type="match status" value="1"/>
</dbReference>
<evidence type="ECO:0000259" key="4">
    <source>
        <dbReference type="Pfam" id="PF00251"/>
    </source>
</evidence>